<organism evidence="2 3">
    <name type="scientific">Datura stramonium</name>
    <name type="common">Jimsonweed</name>
    <name type="synonym">Common thornapple</name>
    <dbReference type="NCBI Taxonomy" id="4076"/>
    <lineage>
        <taxon>Eukaryota</taxon>
        <taxon>Viridiplantae</taxon>
        <taxon>Streptophyta</taxon>
        <taxon>Embryophyta</taxon>
        <taxon>Tracheophyta</taxon>
        <taxon>Spermatophyta</taxon>
        <taxon>Magnoliopsida</taxon>
        <taxon>eudicotyledons</taxon>
        <taxon>Gunneridae</taxon>
        <taxon>Pentapetalae</taxon>
        <taxon>asterids</taxon>
        <taxon>lamiids</taxon>
        <taxon>Solanales</taxon>
        <taxon>Solanaceae</taxon>
        <taxon>Solanoideae</taxon>
        <taxon>Datureae</taxon>
        <taxon>Datura</taxon>
    </lineage>
</organism>
<evidence type="ECO:0000313" key="2">
    <source>
        <dbReference type="EMBL" id="MCE3051258.1"/>
    </source>
</evidence>
<dbReference type="EMBL" id="JACEIK010008306">
    <property type="protein sequence ID" value="MCE3051258.1"/>
    <property type="molecule type" value="Genomic_DNA"/>
</dbReference>
<protein>
    <recommendedName>
        <fullName evidence="4">Transmembrane protein</fullName>
    </recommendedName>
</protein>
<gene>
    <name evidence="2" type="ORF">HAX54_049243</name>
</gene>
<evidence type="ECO:0000313" key="3">
    <source>
        <dbReference type="Proteomes" id="UP000823775"/>
    </source>
</evidence>
<reference evidence="2 3" key="1">
    <citation type="journal article" date="2021" name="BMC Genomics">
        <title>Datura genome reveals duplications of psychoactive alkaloid biosynthetic genes and high mutation rate following tissue culture.</title>
        <authorList>
            <person name="Rajewski A."/>
            <person name="Carter-House D."/>
            <person name="Stajich J."/>
            <person name="Litt A."/>
        </authorList>
    </citation>
    <scope>NUCLEOTIDE SEQUENCE [LARGE SCALE GENOMIC DNA]</scope>
    <source>
        <strain evidence="2">AR-01</strain>
    </source>
</reference>
<accession>A0ABS8WP79</accession>
<keyword evidence="1" id="KW-1133">Transmembrane helix</keyword>
<proteinExistence type="predicted"/>
<dbReference type="Proteomes" id="UP000823775">
    <property type="component" value="Unassembled WGS sequence"/>
</dbReference>
<evidence type="ECO:0008006" key="4">
    <source>
        <dbReference type="Google" id="ProtNLM"/>
    </source>
</evidence>
<name>A0ABS8WP79_DATST</name>
<evidence type="ECO:0000256" key="1">
    <source>
        <dbReference type="SAM" id="Phobius"/>
    </source>
</evidence>
<dbReference type="Pfam" id="PF11820">
    <property type="entry name" value="DUF3339"/>
    <property type="match status" value="1"/>
</dbReference>
<keyword evidence="3" id="KW-1185">Reference proteome</keyword>
<sequence length="125" mass="13451">MCWEDEKRHRPKSKPKTENAFSHICCTPLTLVPCEILSLLSLLSIKSKLLPFASDGGLGTGFNSGGAVRAAIAGASVSATRPWKSGGAPAECKRERRRYILVHAVIYFGLITILLIAVGVHVYTG</sequence>
<comment type="caution">
    <text evidence="2">The sequence shown here is derived from an EMBL/GenBank/DDBJ whole genome shotgun (WGS) entry which is preliminary data.</text>
</comment>
<keyword evidence="1" id="KW-0472">Membrane</keyword>
<keyword evidence="1" id="KW-0812">Transmembrane</keyword>
<feature type="transmembrane region" description="Helical" evidence="1">
    <location>
        <begin position="100"/>
        <end position="123"/>
    </location>
</feature>
<dbReference type="InterPro" id="IPR021775">
    <property type="entry name" value="DUF3339"/>
</dbReference>